<comment type="caution">
    <text evidence="1">The sequence shown here is derived from an EMBL/GenBank/DDBJ whole genome shotgun (WGS) entry which is preliminary data.</text>
</comment>
<dbReference type="AlphaFoldDB" id="A0A831QQY7"/>
<organism evidence="1">
    <name type="scientific">Pricia antarctica</name>
    <dbReference type="NCBI Taxonomy" id="641691"/>
    <lineage>
        <taxon>Bacteria</taxon>
        <taxon>Pseudomonadati</taxon>
        <taxon>Bacteroidota</taxon>
        <taxon>Flavobacteriia</taxon>
        <taxon>Flavobacteriales</taxon>
        <taxon>Flavobacteriaceae</taxon>
        <taxon>Pricia</taxon>
    </lineage>
</organism>
<name>A0A831QQY7_9FLAO</name>
<proteinExistence type="predicted"/>
<sequence>MLGIMDKMALSDTVPATIYTIYPTPFNCPGAYFGSEHQIFDGNFTPFYKTGFLFINQHFHNFRYFSLGHIFNYAVPETKIRCDMIYKEFLSDFDNRLKKIQSQSSSLMGEAMAGIEICTTALLDLRIAVGKHGFKNIDVEIDFFKNVKSRPLRFLIHYTEVRSCEMKMPKWGSRAKLEFIDIEFDRINTFFEHHPDFRLYMESGAVENDKRYFTRKYLNDFPLSTSYSYFKDPMFNSAYDELWSMIMGLALYGNYLTGLKAKLDDTSIKASGPPEKKDPAFRFTMSPTAAVEFIYAFKELRAFDHGNFDIKPFTDYFGEVFGIEIKDPYGLFAQIANRKTKRAKYVQMLLDAFHNSLERRDGHS</sequence>
<evidence type="ECO:0008006" key="2">
    <source>
        <dbReference type="Google" id="ProtNLM"/>
    </source>
</evidence>
<dbReference type="EMBL" id="DRGL01000030">
    <property type="protein sequence ID" value="HEA21081.1"/>
    <property type="molecule type" value="Genomic_DNA"/>
</dbReference>
<evidence type="ECO:0000313" key="1">
    <source>
        <dbReference type="EMBL" id="HEA21081.1"/>
    </source>
</evidence>
<dbReference type="InterPro" id="IPR018534">
    <property type="entry name" value="Tet_reg_excision_RteC"/>
</dbReference>
<dbReference type="Pfam" id="PF09357">
    <property type="entry name" value="RteC"/>
    <property type="match status" value="1"/>
</dbReference>
<accession>A0A831QQY7</accession>
<gene>
    <name evidence="1" type="ORF">ENH87_09185</name>
</gene>
<protein>
    <recommendedName>
        <fullName evidence="2">RteC protein</fullName>
    </recommendedName>
</protein>
<reference evidence="1" key="1">
    <citation type="journal article" date="2020" name="mSystems">
        <title>Genome- and Community-Level Interaction Insights into Carbon Utilization and Element Cycling Functions of Hydrothermarchaeota in Hydrothermal Sediment.</title>
        <authorList>
            <person name="Zhou Z."/>
            <person name="Liu Y."/>
            <person name="Xu W."/>
            <person name="Pan J."/>
            <person name="Luo Z.H."/>
            <person name="Li M."/>
        </authorList>
    </citation>
    <scope>NUCLEOTIDE SEQUENCE [LARGE SCALE GENOMIC DNA]</scope>
    <source>
        <strain evidence="1">HyVt-345</strain>
    </source>
</reference>
<dbReference type="Proteomes" id="UP000886191">
    <property type="component" value="Unassembled WGS sequence"/>
</dbReference>